<keyword evidence="2" id="KW-1185">Reference proteome</keyword>
<dbReference type="Proteomes" id="UP000325081">
    <property type="component" value="Unassembled WGS sequence"/>
</dbReference>
<sequence>MPMFEDPDCSIIKSLIFGHRRLVSTARGSGSGLPLPKIGVLQPPELVGVRRGSRRSFQPLSEDGAKQTSIVESSKLLDDSRKLLETWPCRTLVPSLAVVAGLWRSGLLRTGRTGGLLLEIADGRLSLVMTKDGPPLLMRCHGELPVKAATGGLRGSKDSPAACYRREFPEEITGSRLDVGG</sequence>
<reference evidence="2" key="1">
    <citation type="journal article" date="2019" name="Curr. Biol.">
        <title>Genome Sequence of Striga asiatica Provides Insight into the Evolution of Plant Parasitism.</title>
        <authorList>
            <person name="Yoshida S."/>
            <person name="Kim S."/>
            <person name="Wafula E.K."/>
            <person name="Tanskanen J."/>
            <person name="Kim Y.M."/>
            <person name="Honaas L."/>
            <person name="Yang Z."/>
            <person name="Spallek T."/>
            <person name="Conn C.E."/>
            <person name="Ichihashi Y."/>
            <person name="Cheong K."/>
            <person name="Cui S."/>
            <person name="Der J.P."/>
            <person name="Gundlach H."/>
            <person name="Jiao Y."/>
            <person name="Hori C."/>
            <person name="Ishida J.K."/>
            <person name="Kasahara H."/>
            <person name="Kiba T."/>
            <person name="Kim M.S."/>
            <person name="Koo N."/>
            <person name="Laohavisit A."/>
            <person name="Lee Y.H."/>
            <person name="Lumba S."/>
            <person name="McCourt P."/>
            <person name="Mortimer J.C."/>
            <person name="Mutuku J.M."/>
            <person name="Nomura T."/>
            <person name="Sasaki-Sekimoto Y."/>
            <person name="Seto Y."/>
            <person name="Wang Y."/>
            <person name="Wakatake T."/>
            <person name="Sakakibara H."/>
            <person name="Demura T."/>
            <person name="Yamaguchi S."/>
            <person name="Yoneyama K."/>
            <person name="Manabe R.I."/>
            <person name="Nelson D.C."/>
            <person name="Schulman A.H."/>
            <person name="Timko M.P."/>
            <person name="dePamphilis C.W."/>
            <person name="Choi D."/>
            <person name="Shirasu K."/>
        </authorList>
    </citation>
    <scope>NUCLEOTIDE SEQUENCE [LARGE SCALE GENOMIC DNA]</scope>
    <source>
        <strain evidence="2">cv. UVA1</strain>
    </source>
</reference>
<dbReference type="EMBL" id="BKCP01007848">
    <property type="protein sequence ID" value="GER47345.1"/>
    <property type="molecule type" value="Genomic_DNA"/>
</dbReference>
<gene>
    <name evidence="1" type="ORF">STAS_24443</name>
</gene>
<dbReference type="AlphaFoldDB" id="A0A5A7QPN7"/>
<evidence type="ECO:0000313" key="2">
    <source>
        <dbReference type="Proteomes" id="UP000325081"/>
    </source>
</evidence>
<accession>A0A5A7QPN7</accession>
<proteinExistence type="predicted"/>
<name>A0A5A7QPN7_STRAF</name>
<evidence type="ECO:0000313" key="1">
    <source>
        <dbReference type="EMBL" id="GER47345.1"/>
    </source>
</evidence>
<organism evidence="1 2">
    <name type="scientific">Striga asiatica</name>
    <name type="common">Asiatic witchweed</name>
    <name type="synonym">Buchnera asiatica</name>
    <dbReference type="NCBI Taxonomy" id="4170"/>
    <lineage>
        <taxon>Eukaryota</taxon>
        <taxon>Viridiplantae</taxon>
        <taxon>Streptophyta</taxon>
        <taxon>Embryophyta</taxon>
        <taxon>Tracheophyta</taxon>
        <taxon>Spermatophyta</taxon>
        <taxon>Magnoliopsida</taxon>
        <taxon>eudicotyledons</taxon>
        <taxon>Gunneridae</taxon>
        <taxon>Pentapetalae</taxon>
        <taxon>asterids</taxon>
        <taxon>lamiids</taxon>
        <taxon>Lamiales</taxon>
        <taxon>Orobanchaceae</taxon>
        <taxon>Buchnereae</taxon>
        <taxon>Striga</taxon>
    </lineage>
</organism>
<protein>
    <submittedName>
        <fullName evidence="1">Pentatricopeptide repeat (PPR) superfamily protein</fullName>
    </submittedName>
</protein>
<comment type="caution">
    <text evidence="1">The sequence shown here is derived from an EMBL/GenBank/DDBJ whole genome shotgun (WGS) entry which is preliminary data.</text>
</comment>